<comment type="caution">
    <text evidence="2">The sequence shown here is derived from an EMBL/GenBank/DDBJ whole genome shotgun (WGS) entry which is preliminary data.</text>
</comment>
<feature type="compositionally biased region" description="Basic and acidic residues" evidence="1">
    <location>
        <begin position="10"/>
        <end position="20"/>
    </location>
</feature>
<evidence type="ECO:0000313" key="2">
    <source>
        <dbReference type="EMBL" id="GIX86822.1"/>
    </source>
</evidence>
<accession>A0AAV4NPR8</accession>
<sequence length="104" mass="12291">MVSFPGKESFTFRDEKQEKLSSTDSYYASDMNPTFPSPIHFPSFYFVSIFNEKQNRDAGFEEMSFLEKNAFRILHHNLQAENQERVIYEARFLSKENVICLAFK</sequence>
<dbReference type="AlphaFoldDB" id="A0AAV4NPR8"/>
<protein>
    <submittedName>
        <fullName evidence="2">Uncharacterized protein</fullName>
    </submittedName>
</protein>
<keyword evidence="3" id="KW-1185">Reference proteome</keyword>
<reference evidence="2 3" key="1">
    <citation type="submission" date="2021-06" db="EMBL/GenBank/DDBJ databases">
        <title>Caerostris extrusa draft genome.</title>
        <authorList>
            <person name="Kono N."/>
            <person name="Arakawa K."/>
        </authorList>
    </citation>
    <scope>NUCLEOTIDE SEQUENCE [LARGE SCALE GENOMIC DNA]</scope>
</reference>
<dbReference type="Proteomes" id="UP001054945">
    <property type="component" value="Unassembled WGS sequence"/>
</dbReference>
<organism evidence="2 3">
    <name type="scientific">Caerostris extrusa</name>
    <name type="common">Bark spider</name>
    <name type="synonym">Caerostris bankana</name>
    <dbReference type="NCBI Taxonomy" id="172846"/>
    <lineage>
        <taxon>Eukaryota</taxon>
        <taxon>Metazoa</taxon>
        <taxon>Ecdysozoa</taxon>
        <taxon>Arthropoda</taxon>
        <taxon>Chelicerata</taxon>
        <taxon>Arachnida</taxon>
        <taxon>Araneae</taxon>
        <taxon>Araneomorphae</taxon>
        <taxon>Entelegynae</taxon>
        <taxon>Araneoidea</taxon>
        <taxon>Araneidae</taxon>
        <taxon>Caerostris</taxon>
    </lineage>
</organism>
<evidence type="ECO:0000313" key="3">
    <source>
        <dbReference type="Proteomes" id="UP001054945"/>
    </source>
</evidence>
<dbReference type="EMBL" id="BPLR01021173">
    <property type="protein sequence ID" value="GIX86822.1"/>
    <property type="molecule type" value="Genomic_DNA"/>
</dbReference>
<proteinExistence type="predicted"/>
<name>A0AAV4NPR8_CAEEX</name>
<gene>
    <name evidence="2" type="ORF">CEXT_621461</name>
</gene>
<feature type="region of interest" description="Disordered" evidence="1">
    <location>
        <begin position="1"/>
        <end position="20"/>
    </location>
</feature>
<evidence type="ECO:0000256" key="1">
    <source>
        <dbReference type="SAM" id="MobiDB-lite"/>
    </source>
</evidence>